<dbReference type="GO" id="GO:0005829">
    <property type="term" value="C:cytosol"/>
    <property type="evidence" value="ECO:0007669"/>
    <property type="project" value="TreeGrafter"/>
</dbReference>
<gene>
    <name evidence="6" type="primary">orfY</name>
</gene>
<sequence length="389" mass="41020">MNRVLIAGVSTRAAAASAVRAGLAVTAIDAFADLDHHKTVRVVPMAHPYSAHAAARAARDLDCDSVVYLSNFENHPSAIAQLTGRHALWGNPPTTVRRVRDPMLLAEVLRRRGFATPDVRLTPGTTSVGTIVSKRWLVKPLASGGGLRIRPWDGFSPLPRASYLQEFVEGSSGSVVFVAANGRAVPLGISRQLVGEPVFGAGGYQYCGSIFSAVDDPQSPDGTLAKAAGALAQTVSEEFGLVGVNGIDFVARAGIPYAVEVNPRWCASMEMVERACGFSVFAAHASACIGGTLPAFGLPHERRFDGAVGKAVVYARSPITVGDTRVWLTEDANIGDIPQPGEDIPAGRPVCTVFATGSDDTACHHALVERAAGVYAQIKAWNERPSDRA</sequence>
<evidence type="ECO:0000259" key="5">
    <source>
        <dbReference type="PROSITE" id="PS50975"/>
    </source>
</evidence>
<dbReference type="GO" id="GO:0016874">
    <property type="term" value="F:ligase activity"/>
    <property type="evidence" value="ECO:0007669"/>
    <property type="project" value="UniProtKB-KW"/>
</dbReference>
<dbReference type="PANTHER" id="PTHR43055:SF1">
    <property type="entry name" value="FORMATE-DEPENDENT PHOSPHORIBOSYLGLYCINAMIDE FORMYLTRANSFERASE"/>
    <property type="match status" value="1"/>
</dbReference>
<feature type="domain" description="ATP-grasp" evidence="5">
    <location>
        <begin position="106"/>
        <end position="289"/>
    </location>
</feature>
<reference evidence="6" key="1">
    <citation type="journal article" date="2005" name="Appl. Environ. Microbiol.">
        <title>Highly divergent genes for methanopterin-linked C1 transfer reactions in Lake Washington, assessed via metagenomic analysis and mRNA detection.</title>
        <authorList>
            <person name="Kalyuzhnaya M.G."/>
            <person name="Bowerman S."/>
            <person name="Nercessian O."/>
            <person name="Lidstrom M.E."/>
            <person name="Chistoserdova L."/>
        </authorList>
    </citation>
    <scope>NUCLEOTIDE SEQUENCE</scope>
</reference>
<dbReference type="EMBL" id="DQ084250">
    <property type="protein sequence ID" value="AAY89266.1"/>
    <property type="molecule type" value="Genomic_DNA"/>
</dbReference>
<dbReference type="PROSITE" id="PS50975">
    <property type="entry name" value="ATP_GRASP"/>
    <property type="match status" value="1"/>
</dbReference>
<dbReference type="Pfam" id="PF02655">
    <property type="entry name" value="ATP-grasp_3"/>
    <property type="match status" value="1"/>
</dbReference>
<dbReference type="GO" id="GO:0005524">
    <property type="term" value="F:ATP binding"/>
    <property type="evidence" value="ECO:0007669"/>
    <property type="project" value="UniProtKB-UniRule"/>
</dbReference>
<evidence type="ECO:0000256" key="2">
    <source>
        <dbReference type="ARBA" id="ARBA00022741"/>
    </source>
</evidence>
<reference evidence="6" key="2">
    <citation type="journal article" date="2005" name="J. Bacteriol.">
        <title>MtdC, a novel class of methylene tetrahydromethanopterin dehydrogenases.</title>
        <authorList>
            <person name="Vorholt J.A."/>
            <person name="Kalyuzhnaya M.G."/>
            <person name="Hagemeier C.H."/>
            <person name="Lidstrom M.E."/>
            <person name="Chistoserdova L."/>
        </authorList>
    </citation>
    <scope>NUCLEOTIDE SEQUENCE</scope>
</reference>
<keyword evidence="2 4" id="KW-0547">Nucleotide-binding</keyword>
<organism evidence="6">
    <name type="scientific">uncultured bacterium BAC10-10</name>
    <dbReference type="NCBI Taxonomy" id="333372"/>
    <lineage>
        <taxon>Bacteria</taxon>
        <taxon>environmental samples</taxon>
    </lineage>
</organism>
<evidence type="ECO:0000256" key="4">
    <source>
        <dbReference type="PROSITE-ProRule" id="PRU00409"/>
    </source>
</evidence>
<evidence type="ECO:0000256" key="1">
    <source>
        <dbReference type="ARBA" id="ARBA00022598"/>
    </source>
</evidence>
<keyword evidence="3 4" id="KW-0067">ATP-binding</keyword>
<keyword evidence="1" id="KW-0436">Ligase</keyword>
<dbReference type="InterPro" id="IPR016677">
    <property type="entry name" value="UCP016817_carboligase"/>
</dbReference>
<dbReference type="GO" id="GO:0046872">
    <property type="term" value="F:metal ion binding"/>
    <property type="evidence" value="ECO:0007669"/>
    <property type="project" value="InterPro"/>
</dbReference>
<protein>
    <submittedName>
        <fullName evidence="6">OrfY</fullName>
    </submittedName>
</protein>
<dbReference type="SUPFAM" id="SSF56059">
    <property type="entry name" value="Glutathione synthetase ATP-binding domain-like"/>
    <property type="match status" value="1"/>
</dbReference>
<dbReference type="PIRSF" id="PIRSF016817">
    <property type="entry name" value="UCP016817_carboligase"/>
    <property type="match status" value="1"/>
</dbReference>
<name>Q4JIP8_9BACT</name>
<evidence type="ECO:0000256" key="3">
    <source>
        <dbReference type="ARBA" id="ARBA00022840"/>
    </source>
</evidence>
<dbReference type="Gene3D" id="3.30.470.20">
    <property type="entry name" value="ATP-grasp fold, B domain"/>
    <property type="match status" value="1"/>
</dbReference>
<accession>Q4JIP8</accession>
<evidence type="ECO:0000313" key="6">
    <source>
        <dbReference type="EMBL" id="AAY89266.1"/>
    </source>
</evidence>
<proteinExistence type="predicted"/>
<dbReference type="PANTHER" id="PTHR43055">
    <property type="entry name" value="FORMATE-DEPENDENT PHOSPHORIBOSYLGLYCINAMIDE FORMYLTRANSFERASE"/>
    <property type="match status" value="1"/>
</dbReference>
<dbReference type="InterPro" id="IPR003806">
    <property type="entry name" value="ATP-grasp_PylC-type"/>
</dbReference>
<dbReference type="AlphaFoldDB" id="Q4JIP8"/>
<dbReference type="InterPro" id="IPR011761">
    <property type="entry name" value="ATP-grasp"/>
</dbReference>